<evidence type="ECO:0000313" key="3">
    <source>
        <dbReference type="EMBL" id="RKR93993.1"/>
    </source>
</evidence>
<keyword evidence="1" id="KW-0732">Signal</keyword>
<dbReference type="Proteomes" id="UP000274762">
    <property type="component" value="Unassembled WGS sequence"/>
</dbReference>
<dbReference type="InterPro" id="IPR058333">
    <property type="entry name" value="DUF8020"/>
</dbReference>
<evidence type="ECO:0000313" key="4">
    <source>
        <dbReference type="Proteomes" id="UP000274762"/>
    </source>
</evidence>
<dbReference type="AlphaFoldDB" id="A0A495JY87"/>
<evidence type="ECO:0000259" key="2">
    <source>
        <dbReference type="Pfam" id="PF26059"/>
    </source>
</evidence>
<feature type="chain" id="PRO_5019847076" description="DUF8020 domain-containing protein" evidence="1">
    <location>
        <begin position="29"/>
        <end position="217"/>
    </location>
</feature>
<gene>
    <name evidence="3" type="ORF">DFJ75_0783</name>
</gene>
<comment type="caution">
    <text evidence="3">The sequence shown here is derived from an EMBL/GenBank/DDBJ whole genome shotgun (WGS) entry which is preliminary data.</text>
</comment>
<feature type="signal peptide" evidence="1">
    <location>
        <begin position="1"/>
        <end position="28"/>
    </location>
</feature>
<protein>
    <recommendedName>
        <fullName evidence="2">DUF8020 domain-containing protein</fullName>
    </recommendedName>
</protein>
<reference evidence="3 4" key="1">
    <citation type="submission" date="2018-10" db="EMBL/GenBank/DDBJ databases">
        <title>Sequencing the genomes of 1000 actinobacteria strains.</title>
        <authorList>
            <person name="Klenk H.-P."/>
        </authorList>
    </citation>
    <scope>NUCLEOTIDE SEQUENCE [LARGE SCALE GENOMIC DNA]</scope>
    <source>
        <strain evidence="3 4">DSM 44343</strain>
    </source>
</reference>
<dbReference type="RefSeq" id="WP_062797134.1">
    <property type="nucleotide sequence ID" value="NZ_CBCRXS010000001.1"/>
</dbReference>
<proteinExistence type="predicted"/>
<accession>A0A495JY87</accession>
<evidence type="ECO:0000256" key="1">
    <source>
        <dbReference type="SAM" id="SignalP"/>
    </source>
</evidence>
<name>A0A495JY87_WILMA</name>
<feature type="domain" description="DUF8020" evidence="2">
    <location>
        <begin position="34"/>
        <end position="102"/>
    </location>
</feature>
<sequence>MRFRKSVVSAMLVLATTASVVTATQANAAPPAKDIGYSANIVGDHVVLKTDIGSLRTSDGQFQIVDNKGNVAASIPLAYNLNDKQFPINADINGRTATLTPVRNAAAAEPVKVSDAVRKQAAAPATREQRDMQAMQTLSQSINTASAVGGLVGTIVGGIIGCVVGLPAGIVGCLPGIVTGAGIGGVVGTIVVGGPVLIGAAIQFFNTINSPFVPPAN</sequence>
<dbReference type="OrthoDB" id="4375981at2"/>
<dbReference type="EMBL" id="RBKV01000001">
    <property type="protein sequence ID" value="RKR93993.1"/>
    <property type="molecule type" value="Genomic_DNA"/>
</dbReference>
<dbReference type="Pfam" id="PF26059">
    <property type="entry name" value="DUF8020"/>
    <property type="match status" value="1"/>
</dbReference>
<organism evidence="3 4">
    <name type="scientific">Williamsia marianensis</name>
    <dbReference type="NCBI Taxonomy" id="85044"/>
    <lineage>
        <taxon>Bacteria</taxon>
        <taxon>Bacillati</taxon>
        <taxon>Actinomycetota</taxon>
        <taxon>Actinomycetes</taxon>
        <taxon>Mycobacteriales</taxon>
        <taxon>Nocardiaceae</taxon>
        <taxon>Williamsia</taxon>
    </lineage>
</organism>